<proteinExistence type="predicted"/>
<gene>
    <name evidence="6" type="ORF">PCOR1329_LOCUS18947</name>
</gene>
<keyword evidence="5" id="KW-0539">Nucleus</keyword>
<evidence type="ECO:0000313" key="6">
    <source>
        <dbReference type="EMBL" id="CAK0815765.1"/>
    </source>
</evidence>
<keyword evidence="3" id="KW-0853">WD repeat</keyword>
<name>A0ABN9RGP9_9DINO</name>
<keyword evidence="4" id="KW-0677">Repeat</keyword>
<dbReference type="Gene3D" id="2.130.10.10">
    <property type="entry name" value="YVTN repeat-like/Quinoprotein amine dehydrogenase"/>
    <property type="match status" value="1"/>
</dbReference>
<dbReference type="InterPro" id="IPR015943">
    <property type="entry name" value="WD40/YVTN_repeat-like_dom_sf"/>
</dbReference>
<dbReference type="Proteomes" id="UP001189429">
    <property type="component" value="Unassembled WGS sequence"/>
</dbReference>
<dbReference type="InterPro" id="IPR036322">
    <property type="entry name" value="WD40_repeat_dom_sf"/>
</dbReference>
<evidence type="ECO:0000256" key="4">
    <source>
        <dbReference type="ARBA" id="ARBA00022737"/>
    </source>
</evidence>
<dbReference type="EMBL" id="CAUYUJ010006002">
    <property type="protein sequence ID" value="CAK0815765.1"/>
    <property type="molecule type" value="Genomic_DNA"/>
</dbReference>
<keyword evidence="2" id="KW-0698">rRNA processing</keyword>
<comment type="subcellular location">
    <subcellularLocation>
        <location evidence="1">Nucleus</location>
        <location evidence="1">Nucleolus</location>
    </subcellularLocation>
</comment>
<evidence type="ECO:0008006" key="8">
    <source>
        <dbReference type="Google" id="ProtNLM"/>
    </source>
</evidence>
<dbReference type="InterPro" id="IPR045161">
    <property type="entry name" value="Utp18"/>
</dbReference>
<dbReference type="PANTHER" id="PTHR18359">
    <property type="entry name" value="WD-REPEAT PROTEIN-RELATED"/>
    <property type="match status" value="1"/>
</dbReference>
<evidence type="ECO:0000256" key="1">
    <source>
        <dbReference type="ARBA" id="ARBA00004604"/>
    </source>
</evidence>
<comment type="caution">
    <text evidence="6">The sequence shown here is derived from an EMBL/GenBank/DDBJ whole genome shotgun (WGS) entry which is preliminary data.</text>
</comment>
<protein>
    <recommendedName>
        <fullName evidence="8">Cilia- and flagella-associated protein 43</fullName>
    </recommendedName>
</protein>
<dbReference type="SUPFAM" id="SSF50978">
    <property type="entry name" value="WD40 repeat-like"/>
    <property type="match status" value="1"/>
</dbReference>
<evidence type="ECO:0000256" key="2">
    <source>
        <dbReference type="ARBA" id="ARBA00022552"/>
    </source>
</evidence>
<keyword evidence="7" id="KW-1185">Reference proteome</keyword>
<sequence>MATRIPRYLHIIKNFPITRALFTPTGDQILATSSRPKICGLDVRTGEPFHVRPFNGQAQSRYFGLAVGPNPTDSPGLRSSQMYAVLGDPAVALLCDIATKNVVRTLRMRAPGVASAFCPESDTLFTADEECNIYEWHLGSGRCKQRISATSKVTCLTVRRTSSFSPTSILAVGTASGYVDLFDLSGPKISEKPVNSIQNLTTAVTGLQFHTEGELLVAASKFNQNALKLVHTGTATVFRNWPTFKSPLQKVSAMDLSRRGGLLSIGNEKGKVLLYRLHHYESGSG</sequence>
<accession>A0ABN9RGP9</accession>
<organism evidence="6 7">
    <name type="scientific">Prorocentrum cordatum</name>
    <dbReference type="NCBI Taxonomy" id="2364126"/>
    <lineage>
        <taxon>Eukaryota</taxon>
        <taxon>Sar</taxon>
        <taxon>Alveolata</taxon>
        <taxon>Dinophyceae</taxon>
        <taxon>Prorocentrales</taxon>
        <taxon>Prorocentraceae</taxon>
        <taxon>Prorocentrum</taxon>
    </lineage>
</organism>
<dbReference type="PANTHER" id="PTHR18359:SF0">
    <property type="entry name" value="U3 SMALL NUCLEOLAR RNA-ASSOCIATED PROTEIN 18 HOMOLOG"/>
    <property type="match status" value="1"/>
</dbReference>
<evidence type="ECO:0000256" key="3">
    <source>
        <dbReference type="ARBA" id="ARBA00022574"/>
    </source>
</evidence>
<evidence type="ECO:0000313" key="7">
    <source>
        <dbReference type="Proteomes" id="UP001189429"/>
    </source>
</evidence>
<reference evidence="6" key="1">
    <citation type="submission" date="2023-10" db="EMBL/GenBank/DDBJ databases">
        <authorList>
            <person name="Chen Y."/>
            <person name="Shah S."/>
            <person name="Dougan E. K."/>
            <person name="Thang M."/>
            <person name="Chan C."/>
        </authorList>
    </citation>
    <scope>NUCLEOTIDE SEQUENCE [LARGE SCALE GENOMIC DNA]</scope>
</reference>
<evidence type="ECO:0000256" key="5">
    <source>
        <dbReference type="ARBA" id="ARBA00023242"/>
    </source>
</evidence>